<accession>A0A177ESY6</accession>
<feature type="compositionally biased region" description="Polar residues" evidence="1">
    <location>
        <begin position="1449"/>
        <end position="1459"/>
    </location>
</feature>
<feature type="compositionally biased region" description="Polar residues" evidence="1">
    <location>
        <begin position="716"/>
        <end position="732"/>
    </location>
</feature>
<feature type="region of interest" description="Disordered" evidence="1">
    <location>
        <begin position="403"/>
        <end position="937"/>
    </location>
</feature>
<proteinExistence type="predicted"/>
<feature type="transmembrane region" description="Helical" evidence="2">
    <location>
        <begin position="320"/>
        <end position="338"/>
    </location>
</feature>
<feature type="compositionally biased region" description="Basic and acidic residues" evidence="1">
    <location>
        <begin position="1406"/>
        <end position="1418"/>
    </location>
</feature>
<evidence type="ECO:0000256" key="2">
    <source>
        <dbReference type="SAM" id="Phobius"/>
    </source>
</evidence>
<dbReference type="RefSeq" id="XP_022506503.1">
    <property type="nucleotide sequence ID" value="XM_022661189.1"/>
</dbReference>
<feature type="transmembrane region" description="Helical" evidence="2">
    <location>
        <begin position="66"/>
        <end position="85"/>
    </location>
</feature>
<keyword evidence="4" id="KW-1185">Reference proteome</keyword>
<keyword evidence="2" id="KW-0812">Transmembrane</keyword>
<feature type="compositionally biased region" description="Polar residues" evidence="1">
    <location>
        <begin position="1371"/>
        <end position="1382"/>
    </location>
</feature>
<comment type="caution">
    <text evidence="3">The sequence shown here is derived from an EMBL/GenBank/DDBJ whole genome shotgun (WGS) entry which is preliminary data.</text>
</comment>
<evidence type="ECO:0000313" key="3">
    <source>
        <dbReference type="EMBL" id="OAG34551.1"/>
    </source>
</evidence>
<feature type="compositionally biased region" description="Polar residues" evidence="1">
    <location>
        <begin position="739"/>
        <end position="750"/>
    </location>
</feature>
<feature type="compositionally biased region" description="Polar residues" evidence="1">
    <location>
        <begin position="414"/>
        <end position="425"/>
    </location>
</feature>
<feature type="compositionally biased region" description="Polar residues" evidence="1">
    <location>
        <begin position="613"/>
        <end position="622"/>
    </location>
</feature>
<feature type="compositionally biased region" description="Polar residues" evidence="1">
    <location>
        <begin position="1290"/>
        <end position="1300"/>
    </location>
</feature>
<feature type="compositionally biased region" description="Acidic residues" evidence="1">
    <location>
        <begin position="1038"/>
        <end position="1051"/>
    </location>
</feature>
<feature type="compositionally biased region" description="Polar residues" evidence="1">
    <location>
        <begin position="587"/>
        <end position="596"/>
    </location>
</feature>
<dbReference type="EMBL" id="LVKK01000152">
    <property type="protein sequence ID" value="OAG34551.1"/>
    <property type="molecule type" value="Genomic_DNA"/>
</dbReference>
<organism evidence="3 4">
    <name type="scientific">Fonsecaea monophora</name>
    <dbReference type="NCBI Taxonomy" id="254056"/>
    <lineage>
        <taxon>Eukaryota</taxon>
        <taxon>Fungi</taxon>
        <taxon>Dikarya</taxon>
        <taxon>Ascomycota</taxon>
        <taxon>Pezizomycotina</taxon>
        <taxon>Eurotiomycetes</taxon>
        <taxon>Chaetothyriomycetidae</taxon>
        <taxon>Chaetothyriales</taxon>
        <taxon>Herpotrichiellaceae</taxon>
        <taxon>Fonsecaea</taxon>
    </lineage>
</organism>
<feature type="region of interest" description="Disordered" evidence="1">
    <location>
        <begin position="1019"/>
        <end position="1060"/>
    </location>
</feature>
<feature type="compositionally biased region" description="Basic and acidic residues" evidence="1">
    <location>
        <begin position="773"/>
        <end position="785"/>
    </location>
</feature>
<evidence type="ECO:0008006" key="5">
    <source>
        <dbReference type="Google" id="ProtNLM"/>
    </source>
</evidence>
<feature type="compositionally biased region" description="Polar residues" evidence="1">
    <location>
        <begin position="671"/>
        <end position="683"/>
    </location>
</feature>
<gene>
    <name evidence="3" type="ORF">AYO21_11293</name>
</gene>
<keyword evidence="2" id="KW-1133">Transmembrane helix</keyword>
<feature type="compositionally biased region" description="Acidic residues" evidence="1">
    <location>
        <begin position="1733"/>
        <end position="1767"/>
    </location>
</feature>
<evidence type="ECO:0000256" key="1">
    <source>
        <dbReference type="SAM" id="MobiDB-lite"/>
    </source>
</evidence>
<dbReference type="OrthoDB" id="4158265at2759"/>
<feature type="compositionally biased region" description="Polar residues" evidence="1">
    <location>
        <begin position="1523"/>
        <end position="1533"/>
    </location>
</feature>
<feature type="compositionally biased region" description="Basic and acidic residues" evidence="1">
    <location>
        <begin position="495"/>
        <end position="515"/>
    </location>
</feature>
<evidence type="ECO:0000313" key="4">
    <source>
        <dbReference type="Proteomes" id="UP000077002"/>
    </source>
</evidence>
<feature type="region of interest" description="Disordered" evidence="1">
    <location>
        <begin position="1281"/>
        <end position="1300"/>
    </location>
</feature>
<keyword evidence="2" id="KW-0472">Membrane</keyword>
<feature type="compositionally biased region" description="Polar residues" evidence="1">
    <location>
        <begin position="1483"/>
        <end position="1499"/>
    </location>
</feature>
<feature type="compositionally biased region" description="Acidic residues" evidence="1">
    <location>
        <begin position="1590"/>
        <end position="1609"/>
    </location>
</feature>
<feature type="transmembrane region" description="Helical" evidence="2">
    <location>
        <begin position="283"/>
        <end position="308"/>
    </location>
</feature>
<feature type="transmembrane region" description="Helical" evidence="2">
    <location>
        <begin position="91"/>
        <end position="110"/>
    </location>
</feature>
<feature type="compositionally biased region" description="Polar residues" evidence="1">
    <location>
        <begin position="1559"/>
        <end position="1574"/>
    </location>
</feature>
<sequence>MDKAVVQGQSTTGSITLTTVSGIAFFLAKPNAFSIHPDPEVTSSPETSEQPQTNTLNTFTMLSFKWTLLLSLWLVANVAAIPRIATQEIELFVGAAGAVTMASALGWHLLRNKRAAEAPASVGPSFVKTVVSKGSRDVIFRPTHPSTVPMTRFFSVQAWTNGTIIYTEEIVDLRLGDLTNRNPSSSVIVTEDICLSHERIDQDTCEAGNVSMGIDVEELPSPSDNEPSVWRSLASSMANMITHAHSKMEPTIEFARQTFFAIHNFLNKALVPFLRLIPTHPALAAFILLGIPLLIKLGPIAAMICLIFMRRYGPAAGKRGLWLCRAAAATTATVFTWLCRFAAAAATTAFILLCRYAPVVLLYLQDSLARFIRWNVEGDEGSDIAIEEALEALPVDEVVVSLDPSTDAPLDPTPATQVTPSLPETSENDGVGTLVNSTEAEKPAEQASPVDTPPHDKEDGLLSQPPFASKDPLAPDLGGEPSQSDSLPVVSNPIRPRDMVEHLADRPFTRRDPRARLSILTGARNPGERQRQQLAERASRQAEFSAKADSLYAMGRPDRRSSQPQPARMVTEKPGSDNDVASEKVPSPQTESSVVSTPGDIPVVEELGEKESPNIQLRSNTTNEHETESHDGASSQSQLGLDDVNEHEDLSAASPSKDIPILGEPQEEKSSNSPLRPITSNENDLVGPESVSTELRDGRTSTETPPLLEPNLGSIPPSQEEQDSAATFPSTFTEEESITRSSGPVFSSASAPIKSNAVENEEKAEDDNSQNRVGKEKDIRPRPMVEDAEDEDDNRPTSTPSTGILEMVAGAEQPLEGEAKRDNGGNEGPLSSSVSGIDAPEERRQQSNDASAQRTDDASGVSGDSIATGTADFGGLFDSDSPVTSPSTQRDVHQSHGTGVRRPGGLDTQTQEAGVTPSRSERVRGVTFATESDGSVVSQTCHFRSDEAPAVLRDSMVVDAQGAAATGIQVSNEQPTPVVSAFARTQGQPLGGSGFDSAFLRSLQSFSLMSEEDQARVLAESARGSVDPPVVTSQMDPDLMDVTEDAPEPEPEPMQFEPQQKSVDDMLSTAMRDLSLEQDAAEMDYEHDGAVHQLPVGPEAPQGQSWAVHQVLAELAAPQGQFWPVQPTVQQEEVATGVPGYEPARPVGLYVEDVEEDDPGAPNPYRWRESQMRSVLTNEEFMLARDLAALLEFNRSGTTEVPQTVSNQPAIQSTFEPQPNEGHFAQSAIPGLNIHHVADLEEERRQHVCGVKRNREDDPLLPGNETIGIPDFHRATQYTGTDRKRLSMRSPLSQCNTSQPKTLLGSALEQAIRRHLPLPAVNPTAPINPISPSLQDGDVQPRGTQPQDSTDEKDQKSPDIVSSGEGDADVQGSSSITGQGTPAQEERGVHNQGETDSQNPPIEDALTERTVTDHESREIAPGNANPVEEDFAATLTAYERQLAADAIHSGQQPENNAQGSADPVEYDIEALLLEHERQVAAEASQTGQETEDNAQGNTDSVEDDFAATLAAYERQLATDAIHSGQQPENNAQGSADPIEDDIEALLLEHERQVAAEASHTGQEPENNIQGNSTSIEDDFEWLLREYEGQASEESDSGQETEDDDQDDATSVEGDHRSMLFAYARQVAAEENRSEEDLGDDTQGSGDPLDVDYEAALQAYERQAAIAQANRTGQGQDGVSSPDTDTERGSDEEDGQDEEGRQNPWDNGDDEDNNGNGAESAHGGSEGSQKGDVIDSEDWNQGQEDGDEEEEESSDEDFWDAMPGEEDGSPCRDRMFRELNRLQNRVPQPSTIPEPRPKYVERRRSSYMEPSVAEHIWWCATDRGRDWLWDNWATIRVEYGWKMIDRCRDIVDEYEEQQAQQAQEEQQAQG</sequence>
<reference evidence="3 4" key="1">
    <citation type="submission" date="2016-03" db="EMBL/GenBank/DDBJ databases">
        <title>Draft genome sequence of the Fonsecaea monophora CBS 269.37.</title>
        <authorList>
            <person name="Bombassaro A."/>
            <person name="Vinicius W.A."/>
            <person name="De Hoog S."/>
            <person name="Sun J."/>
            <person name="Souza E.M."/>
            <person name="Raittz R.T."/>
            <person name="Costa F."/>
            <person name="Leao A.C."/>
            <person name="Tadra-Sfeir M.Z."/>
            <person name="Baura V."/>
            <person name="Balsanelli E."/>
            <person name="Pedrosa F.O."/>
            <person name="Moreno L.F."/>
            <person name="Steffens M.B."/>
            <person name="Xi L."/>
            <person name="Bocca A.L."/>
            <person name="Felipe M.S."/>
            <person name="Teixeira M."/>
            <person name="Telles Filho F.Q."/>
            <person name="Azevedo C.M."/>
            <person name="Gomes R."/>
            <person name="Vicente V.A."/>
        </authorList>
    </citation>
    <scope>NUCLEOTIDE SEQUENCE [LARGE SCALE GENOMIC DNA]</scope>
    <source>
        <strain evidence="3 4">CBS 269.37</strain>
    </source>
</reference>
<protein>
    <recommendedName>
        <fullName evidence="5">Transmembrane protein</fullName>
    </recommendedName>
</protein>
<feature type="region of interest" description="Disordered" evidence="1">
    <location>
        <begin position="1444"/>
        <end position="1771"/>
    </location>
</feature>
<name>A0A177ESY6_9EURO</name>
<feature type="region of interest" description="Disordered" evidence="1">
    <location>
        <begin position="1319"/>
        <end position="1430"/>
    </location>
</feature>
<feature type="compositionally biased region" description="Low complexity" evidence="1">
    <location>
        <begin position="1713"/>
        <end position="1722"/>
    </location>
</feature>
<feature type="compositionally biased region" description="Polar residues" evidence="1">
    <location>
        <begin position="1668"/>
        <end position="1682"/>
    </location>
</feature>
<dbReference type="Proteomes" id="UP000077002">
    <property type="component" value="Unassembled WGS sequence"/>
</dbReference>
<dbReference type="GeneID" id="34606391"/>